<reference evidence="1 2" key="1">
    <citation type="journal article" date="2016" name="Nat. Commun.">
        <title>Thousands of microbial genomes shed light on interconnected biogeochemical processes in an aquifer system.</title>
        <authorList>
            <person name="Anantharaman K."/>
            <person name="Brown C.T."/>
            <person name="Hug L.A."/>
            <person name="Sharon I."/>
            <person name="Castelle C.J."/>
            <person name="Probst A.J."/>
            <person name="Thomas B.C."/>
            <person name="Singh A."/>
            <person name="Wilkins M.J."/>
            <person name="Karaoz U."/>
            <person name="Brodie E.L."/>
            <person name="Williams K.H."/>
            <person name="Hubbard S.S."/>
            <person name="Banfield J.F."/>
        </authorList>
    </citation>
    <scope>NUCLEOTIDE SEQUENCE [LARGE SCALE GENOMIC DNA]</scope>
</reference>
<dbReference type="EMBL" id="MFSP01000201">
    <property type="protein sequence ID" value="OGI61332.1"/>
    <property type="molecule type" value="Genomic_DNA"/>
</dbReference>
<proteinExistence type="predicted"/>
<gene>
    <name evidence="1" type="ORF">A2W18_12330</name>
</gene>
<dbReference type="Proteomes" id="UP000179076">
    <property type="component" value="Unassembled WGS sequence"/>
</dbReference>
<name>A0A1F6UVF6_9PROT</name>
<sequence length="65" mass="7460">MKFFIVMFLRNGGKAQGRLKRLLTRRRVEAIIRLESPWPTNLFSESPAFTPSIGVKERGATGLRR</sequence>
<evidence type="ECO:0000313" key="2">
    <source>
        <dbReference type="Proteomes" id="UP000179076"/>
    </source>
</evidence>
<accession>A0A1F6UVF6</accession>
<organism evidence="1 2">
    <name type="scientific">Candidatus Muproteobacteria bacterium RBG_16_60_9</name>
    <dbReference type="NCBI Taxonomy" id="1817755"/>
    <lineage>
        <taxon>Bacteria</taxon>
        <taxon>Pseudomonadati</taxon>
        <taxon>Pseudomonadota</taxon>
        <taxon>Candidatus Muproteobacteria</taxon>
    </lineage>
</organism>
<dbReference type="AlphaFoldDB" id="A0A1F6UVF6"/>
<protein>
    <submittedName>
        <fullName evidence="1">Uncharacterized protein</fullName>
    </submittedName>
</protein>
<evidence type="ECO:0000313" key="1">
    <source>
        <dbReference type="EMBL" id="OGI61332.1"/>
    </source>
</evidence>
<comment type="caution">
    <text evidence="1">The sequence shown here is derived from an EMBL/GenBank/DDBJ whole genome shotgun (WGS) entry which is preliminary data.</text>
</comment>